<feature type="domain" description="ATPase of the ABC class C-terminal" evidence="1">
    <location>
        <begin position="180"/>
        <end position="437"/>
    </location>
</feature>
<dbReference type="AlphaFoldDB" id="A0A8T7H293"/>
<evidence type="ECO:0000313" key="3">
    <source>
        <dbReference type="Proteomes" id="UP000737555"/>
    </source>
</evidence>
<evidence type="ECO:0000259" key="1">
    <source>
        <dbReference type="Pfam" id="PF09818"/>
    </source>
</evidence>
<evidence type="ECO:0000313" key="2">
    <source>
        <dbReference type="EMBL" id="NQS78581.1"/>
    </source>
</evidence>
<name>A0A8T7H293_9EURY</name>
<dbReference type="Proteomes" id="UP000737555">
    <property type="component" value="Unassembled WGS sequence"/>
</dbReference>
<dbReference type="SUPFAM" id="SSF52540">
    <property type="entry name" value="P-loop containing nucleoside triphosphate hydrolases"/>
    <property type="match status" value="1"/>
</dbReference>
<dbReference type="InterPro" id="IPR019195">
    <property type="entry name" value="ABC_ATPase_put"/>
</dbReference>
<organism evidence="2 3">
    <name type="scientific">Methanoculleus bourgensis</name>
    <dbReference type="NCBI Taxonomy" id="83986"/>
    <lineage>
        <taxon>Archaea</taxon>
        <taxon>Methanobacteriati</taxon>
        <taxon>Methanobacteriota</taxon>
        <taxon>Stenosarchaea group</taxon>
        <taxon>Methanomicrobia</taxon>
        <taxon>Methanomicrobiales</taxon>
        <taxon>Methanomicrobiaceae</taxon>
        <taxon>Methanoculleus</taxon>
    </lineage>
</organism>
<protein>
    <recommendedName>
        <fullName evidence="1">ATPase of the ABC class C-terminal domain-containing protein</fullName>
    </recommendedName>
</protein>
<dbReference type="EMBL" id="JABMJE010000108">
    <property type="protein sequence ID" value="NQS78581.1"/>
    <property type="molecule type" value="Genomic_DNA"/>
</dbReference>
<dbReference type="PANTHER" id="PTHR38149:SF1">
    <property type="entry name" value="ATPASE"/>
    <property type="match status" value="1"/>
</dbReference>
<dbReference type="InterPro" id="IPR027417">
    <property type="entry name" value="P-loop_NTPase"/>
</dbReference>
<sequence>MSRRGDSWQDEIHRILPGPGDGRARIDYPAIRNLVNTYLVRSLDGTALRFSIPALLTAPVPGPGPGGDGTVGVIIEAIKAAVHGERDLGPIAGTGTEHPGHCLPNIEPVTLIASRSAIGTDLWRPDHGNRIDGDGVHLVVRGALPYPGAPTPARILELEERFLALLDALDRVVRRVPDRDLVAARDLSIDQKALRRALPGMGLVAFVADGTRPARRFTRLRCHHRIAGPKEGVHVPFRCPQELDPVEVELAGSGRVVTGLGIRRGEVFAVAGSNAEGKSTLLHAVIAGQDDHAAGDGRELLVSVNGVARADAGERGLSGADVSLFFSRLPPGVGGEPRAAFGQGSGSLVMAHEIQTALRTAAPLLILDEDRAATNLLVPGCLQGDGVTPLATLLATRREVFGETTILFAASSLDILIAQADRIMQLSGHETRALDRREFRRRLDRYLAGVREHLGAEK</sequence>
<dbReference type="InterPro" id="IPR046834">
    <property type="entry name" value="ABC_ATPase_C"/>
</dbReference>
<dbReference type="PANTHER" id="PTHR38149">
    <property type="entry name" value="ATPASE"/>
    <property type="match status" value="1"/>
</dbReference>
<reference evidence="2" key="1">
    <citation type="submission" date="2020-05" db="EMBL/GenBank/DDBJ databases">
        <title>The first insight into the ecology of ammonia-tolerant syntrophic propionate oxidizing bacteria.</title>
        <authorList>
            <person name="Singh A."/>
            <person name="Schnurer A."/>
            <person name="Westerholm M."/>
        </authorList>
    </citation>
    <scope>NUCLEOTIDE SEQUENCE</scope>
    <source>
        <strain evidence="2">MAG54</strain>
    </source>
</reference>
<dbReference type="Pfam" id="PF09818">
    <property type="entry name" value="ABC_ATPase"/>
    <property type="match status" value="1"/>
</dbReference>
<proteinExistence type="predicted"/>
<gene>
    <name evidence="2" type="ORF">HQQ74_07760</name>
</gene>
<accession>A0A8T7H293</accession>
<comment type="caution">
    <text evidence="2">The sequence shown here is derived from an EMBL/GenBank/DDBJ whole genome shotgun (WGS) entry which is preliminary data.</text>
</comment>
<dbReference type="Gene3D" id="3.40.50.300">
    <property type="entry name" value="P-loop containing nucleotide triphosphate hydrolases"/>
    <property type="match status" value="1"/>
</dbReference>